<feature type="chain" id="PRO_5011776734" evidence="4">
    <location>
        <begin position="23"/>
        <end position="1499"/>
    </location>
</feature>
<dbReference type="PANTHER" id="PTHR23303">
    <property type="entry name" value="CARBOXYPEPTIDASE REGULATORY REGION-CONTAINING"/>
    <property type="match status" value="1"/>
</dbReference>
<evidence type="ECO:0000256" key="2">
    <source>
        <dbReference type="ARBA" id="ARBA00022525"/>
    </source>
</evidence>
<organism evidence="6 7">
    <name type="scientific">Psychroflexus halocasei</name>
    <dbReference type="NCBI Taxonomy" id="908615"/>
    <lineage>
        <taxon>Bacteria</taxon>
        <taxon>Pseudomonadati</taxon>
        <taxon>Bacteroidota</taxon>
        <taxon>Flavobacteriia</taxon>
        <taxon>Flavobacteriales</taxon>
        <taxon>Flavobacteriaceae</taxon>
        <taxon>Psychroflexus</taxon>
    </lineage>
</organism>
<gene>
    <name evidence="6" type="ORF">SAMN05421540_102115</name>
</gene>
<evidence type="ECO:0000256" key="4">
    <source>
        <dbReference type="SAM" id="SignalP"/>
    </source>
</evidence>
<reference evidence="6 7" key="1">
    <citation type="submission" date="2016-10" db="EMBL/GenBank/DDBJ databases">
        <authorList>
            <person name="de Groot N.N."/>
        </authorList>
    </citation>
    <scope>NUCLEOTIDE SEQUENCE [LARGE SCALE GENOMIC DNA]</scope>
    <source>
        <strain evidence="6 7">DSM 23581</strain>
    </source>
</reference>
<feature type="domain" description="SD-repeat containing protein B" evidence="5">
    <location>
        <begin position="655"/>
        <end position="721"/>
    </location>
</feature>
<proteinExistence type="predicted"/>
<evidence type="ECO:0000259" key="5">
    <source>
        <dbReference type="Pfam" id="PF17210"/>
    </source>
</evidence>
<dbReference type="Proteomes" id="UP000198820">
    <property type="component" value="Unassembled WGS sequence"/>
</dbReference>
<dbReference type="PANTHER" id="PTHR23303:SF14">
    <property type="entry name" value="BOS COMPLEX SUBUNIT NOMO1-RELATED"/>
    <property type="match status" value="1"/>
</dbReference>
<dbReference type="InterPro" id="IPR026341">
    <property type="entry name" value="T9SS_type_B"/>
</dbReference>
<dbReference type="RefSeq" id="WP_143521312.1">
    <property type="nucleotide sequence ID" value="NZ_FNQF01000002.1"/>
</dbReference>
<dbReference type="InterPro" id="IPR051417">
    <property type="entry name" value="SDr/BOS_complex"/>
</dbReference>
<evidence type="ECO:0000256" key="1">
    <source>
        <dbReference type="ARBA" id="ARBA00004613"/>
    </source>
</evidence>
<accession>A0A1H3WRM4</accession>
<keyword evidence="3 4" id="KW-0732">Signal</keyword>
<dbReference type="SUPFAM" id="SSF117074">
    <property type="entry name" value="Hypothetical protein PA1324"/>
    <property type="match status" value="10"/>
</dbReference>
<protein>
    <submittedName>
        <fullName evidence="6">Gliding motility-associated C-terminal domain-containing protein</fullName>
    </submittedName>
</protein>
<dbReference type="NCBIfam" id="TIGR04131">
    <property type="entry name" value="Bac_Flav_CTERM"/>
    <property type="match status" value="1"/>
</dbReference>
<dbReference type="InterPro" id="IPR033764">
    <property type="entry name" value="Sdr_B"/>
</dbReference>
<dbReference type="EMBL" id="FNQF01000002">
    <property type="protein sequence ID" value="SDZ89795.1"/>
    <property type="molecule type" value="Genomic_DNA"/>
</dbReference>
<dbReference type="Gene3D" id="2.60.40.10">
    <property type="entry name" value="Immunoglobulins"/>
    <property type="match status" value="13"/>
</dbReference>
<sequence>MIKLHYCLLFLLSFIVFQHAYSQDEKFDFYQSILNEITSQKGTLVGKVYRDLNGNGNEESGEPGIGSVSVIFVDSNGNGQTVQTDVNGYWTVEIIPGNTLILIDNTSLPSGALLTEGAEPTFVNTILEGVVNTGKLGYAFVGDISGHVYYDINGNGIQDSLEADMENVELIIEDEFGNSQTTFTDANGDWSVLQVISGLVTVSINENDPNFPTGAFQTEGSNPSIHQLAAGSSLFTENDGFYESGLIEGILYNDLNGNGTQDSGEPGIPGVEIQVLTSLGYQDNRITGLNGQYDIRVPEGTTVVEVNEADNDFPTGAVQTEGTNPTTIQVVNGETYEEIDGYMLQGELEGHVYYDVNGNGIQDGLEADMVNVEVEIVDALGTTYSVITDANGDWSVVLPEGDATSTINESDPNFPTGAYQSEGTNPTTSTIVANQTIQEVDGFYESGLIEGILYNDLNGNGTQDTGEPGIPGVEIQVLTSLGYQDNRITGLNGQYDIRVPEGTTVVEVNEADNDFPTGAVQTEGTNPTTIQVVNGETYEEIDGFILQGELKGHVYYDTNGNGIQDVLEADMPNVEVEIIDALGITHSVETDINGNWVVTLPIGQATSTINENDPDFPIGAFQTEGTNPTISTIEANQTIQENDGFYESGIIEGILYNDANGNGTQDSGEIGIAGVEIQLTTSLGAQETRITDSNGEYNIRVPEGSTSVEVNENDNNFPTGAIQTEGTNPTTIQVVNSQIYSEIDGYYLLTGDETGILTGHLYNDENGNGTQDSGEPNLPDIDVEITDFDGVVSIETTDTNGNWTIELPIGGAISDIDQTDPDFPALAIQTEGTDPTTTEVLFNQTTLSDNDGFFVPYTSNLAEVEGRIYHDVDGNGTQDAGEPGLGNIDVVLTDDFGTQTIVSTDVNGDWLGEVVAGNIESQIDLTDSDFPTGYIQTEGTNPTLTFALPNQMTFTENNGFTDPNSSTQTGILTGHLYNDENGNGTQDSGEPNLPDIDVEITDFDGVVSIVTTDTNGNWTIELPIGAAISDIDEADPDFPTLAIQTEGTDPTTTNVLPNQTVLSDLDGFYIPDPSKLAEVEGRIYHDVDGNGTQDAGEPGLGNIDVILTDDFGTQTIVSTDVNGDWLGEVVAGNIESQIDQTDSDFPTGYVQTEGTNPTLTFAPPNQMTFTENDGFTDPNSSTQTGILIGHLYNDENGNGTQDSGEPNLSDIDVEITDFDGVVSIVTTDSNGNWSIELPIGAAISDIDQTDPDFPTLAIQTEGTDPTTTNVLPNQTVLSDLDGFYIPDPSKLAEVEGRIYHDVDGNGTQDAGEPGLENINVILTDDFGTQTIVSTDVNGDWLGEVVAGNIESQVDQTDSDFPTGYIQTEGTNPTLTFAPPNQITFTENDGFTDPETPSEDELIIYNAVSPDGNGKNDFFKIKGIENFPDNSVRIFNRQGVLIYKAQSYNNTSIRFEGISEGNMTIQKSKELPSGNYFYILEYIDSDGKGHKLTGYFYLAN</sequence>
<dbReference type="Pfam" id="PF13585">
    <property type="entry name" value="CHU_C"/>
    <property type="match status" value="1"/>
</dbReference>
<evidence type="ECO:0000313" key="7">
    <source>
        <dbReference type="Proteomes" id="UP000198820"/>
    </source>
</evidence>
<dbReference type="InterPro" id="IPR013783">
    <property type="entry name" value="Ig-like_fold"/>
</dbReference>
<dbReference type="Pfam" id="PF17210">
    <property type="entry name" value="SdrD_B"/>
    <property type="match status" value="1"/>
</dbReference>
<comment type="subcellular location">
    <subcellularLocation>
        <location evidence="1">Secreted</location>
    </subcellularLocation>
</comment>
<evidence type="ECO:0000313" key="6">
    <source>
        <dbReference type="EMBL" id="SDZ89795.1"/>
    </source>
</evidence>
<dbReference type="STRING" id="908615.SAMN05421540_102115"/>
<keyword evidence="7" id="KW-1185">Reference proteome</keyword>
<evidence type="ECO:0000256" key="3">
    <source>
        <dbReference type="ARBA" id="ARBA00022729"/>
    </source>
</evidence>
<dbReference type="GO" id="GO:0005576">
    <property type="term" value="C:extracellular region"/>
    <property type="evidence" value="ECO:0007669"/>
    <property type="project" value="UniProtKB-SubCell"/>
</dbReference>
<name>A0A1H3WRM4_9FLAO</name>
<feature type="signal peptide" evidence="4">
    <location>
        <begin position="1"/>
        <end position="22"/>
    </location>
</feature>
<keyword evidence="2" id="KW-0964">Secreted</keyword>